<evidence type="ECO:0000313" key="3">
    <source>
        <dbReference type="Proteomes" id="UP000483820"/>
    </source>
</evidence>
<reference evidence="2 3" key="1">
    <citation type="submission" date="2019-12" db="EMBL/GenBank/DDBJ databases">
        <title>Chromosome-level assembly of the Caenorhabditis remanei genome.</title>
        <authorList>
            <person name="Teterina A.A."/>
            <person name="Willis J.H."/>
            <person name="Phillips P.C."/>
        </authorList>
    </citation>
    <scope>NUCLEOTIDE SEQUENCE [LARGE SCALE GENOMIC DNA]</scope>
    <source>
        <strain evidence="2 3">PX506</strain>
        <tissue evidence="2">Whole organism</tissue>
    </source>
</reference>
<dbReference type="AlphaFoldDB" id="A0A6A5HP79"/>
<accession>A0A6A5HP79</accession>
<feature type="transmembrane region" description="Helical" evidence="1">
    <location>
        <begin position="42"/>
        <end position="62"/>
    </location>
</feature>
<keyword evidence="1" id="KW-1133">Transmembrane helix</keyword>
<dbReference type="GeneID" id="9824348"/>
<feature type="transmembrane region" description="Helical" evidence="1">
    <location>
        <begin position="68"/>
        <end position="85"/>
    </location>
</feature>
<evidence type="ECO:0000313" key="2">
    <source>
        <dbReference type="EMBL" id="KAF1769031.1"/>
    </source>
</evidence>
<gene>
    <name evidence="2" type="ORF">GCK72_000844</name>
</gene>
<feature type="transmembrane region" description="Helical" evidence="1">
    <location>
        <begin position="148"/>
        <end position="175"/>
    </location>
</feature>
<keyword evidence="1" id="KW-0472">Membrane</keyword>
<dbReference type="EMBL" id="WUAV01000001">
    <property type="protein sequence ID" value="KAF1769031.1"/>
    <property type="molecule type" value="Genomic_DNA"/>
</dbReference>
<keyword evidence="1" id="KW-0812">Transmembrane</keyword>
<name>A0A6A5HP79_CAERE</name>
<protein>
    <recommendedName>
        <fullName evidence="4">Transmembrane protein</fullName>
    </recommendedName>
</protein>
<dbReference type="Proteomes" id="UP000483820">
    <property type="component" value="Chromosome I"/>
</dbReference>
<sequence>MRTQNESDREKCADNEEPRKAAGFEVLAADRDEVIILFATKFFMLGISVLIMIISIICWIGSKVAWDFFVWSVFSMLSIGLIIFLPEYFSNIINVVIHFCYWIAFSIFVLVRLITIIIKKGEVQDALKKMPPAQREAEQAIADRVFPYWIGCTCAILPLAILVTFLMFRFFFFFYKNR</sequence>
<dbReference type="CTD" id="9824348"/>
<feature type="transmembrane region" description="Helical" evidence="1">
    <location>
        <begin position="92"/>
        <end position="118"/>
    </location>
</feature>
<proteinExistence type="predicted"/>
<dbReference type="KEGG" id="crq:GCK72_000844"/>
<comment type="caution">
    <text evidence="2">The sequence shown here is derived from an EMBL/GenBank/DDBJ whole genome shotgun (WGS) entry which is preliminary data.</text>
</comment>
<dbReference type="RefSeq" id="XP_003096606.2">
    <property type="nucleotide sequence ID" value="XM_003096558.2"/>
</dbReference>
<evidence type="ECO:0000256" key="1">
    <source>
        <dbReference type="SAM" id="Phobius"/>
    </source>
</evidence>
<organism evidence="2 3">
    <name type="scientific">Caenorhabditis remanei</name>
    <name type="common">Caenorhabditis vulgaris</name>
    <dbReference type="NCBI Taxonomy" id="31234"/>
    <lineage>
        <taxon>Eukaryota</taxon>
        <taxon>Metazoa</taxon>
        <taxon>Ecdysozoa</taxon>
        <taxon>Nematoda</taxon>
        <taxon>Chromadorea</taxon>
        <taxon>Rhabditida</taxon>
        <taxon>Rhabditina</taxon>
        <taxon>Rhabditomorpha</taxon>
        <taxon>Rhabditoidea</taxon>
        <taxon>Rhabditidae</taxon>
        <taxon>Peloderinae</taxon>
        <taxon>Caenorhabditis</taxon>
    </lineage>
</organism>
<evidence type="ECO:0008006" key="4">
    <source>
        <dbReference type="Google" id="ProtNLM"/>
    </source>
</evidence>